<feature type="compositionally biased region" description="Basic and acidic residues" evidence="1">
    <location>
        <begin position="30"/>
        <end position="50"/>
    </location>
</feature>
<evidence type="ECO:0000256" key="1">
    <source>
        <dbReference type="SAM" id="MobiDB-lite"/>
    </source>
</evidence>
<protein>
    <submittedName>
        <fullName evidence="2">Uncharacterized protein</fullName>
    </submittedName>
</protein>
<dbReference type="AlphaFoldDB" id="A0A7S2EY28"/>
<accession>A0A7S2EY28</accession>
<reference evidence="2" key="1">
    <citation type="submission" date="2021-01" db="EMBL/GenBank/DDBJ databases">
        <authorList>
            <person name="Corre E."/>
            <person name="Pelletier E."/>
            <person name="Niang G."/>
            <person name="Scheremetjew M."/>
            <person name="Finn R."/>
            <person name="Kale V."/>
            <person name="Holt S."/>
            <person name="Cochrane G."/>
            <person name="Meng A."/>
            <person name="Brown T."/>
            <person name="Cohen L."/>
        </authorList>
    </citation>
    <scope>NUCLEOTIDE SEQUENCE</scope>
    <source>
        <strain evidence="2">Grunow 1884</strain>
    </source>
</reference>
<gene>
    <name evidence="2" type="ORF">OSIN01602_LOCUS22078</name>
</gene>
<proteinExistence type="predicted"/>
<name>A0A7S2EY28_TRICV</name>
<feature type="region of interest" description="Disordered" evidence="1">
    <location>
        <begin position="158"/>
        <end position="178"/>
    </location>
</feature>
<organism evidence="2">
    <name type="scientific">Trieres chinensis</name>
    <name type="common">Marine centric diatom</name>
    <name type="synonym">Odontella sinensis</name>
    <dbReference type="NCBI Taxonomy" id="1514140"/>
    <lineage>
        <taxon>Eukaryota</taxon>
        <taxon>Sar</taxon>
        <taxon>Stramenopiles</taxon>
        <taxon>Ochrophyta</taxon>
        <taxon>Bacillariophyta</taxon>
        <taxon>Mediophyceae</taxon>
        <taxon>Biddulphiophycidae</taxon>
        <taxon>Eupodiscales</taxon>
        <taxon>Parodontellaceae</taxon>
        <taxon>Trieres</taxon>
    </lineage>
</organism>
<dbReference type="EMBL" id="HBGO01038140">
    <property type="protein sequence ID" value="CAD9361757.1"/>
    <property type="molecule type" value="Transcribed_RNA"/>
</dbReference>
<feature type="compositionally biased region" description="Polar residues" evidence="1">
    <location>
        <begin position="68"/>
        <end position="81"/>
    </location>
</feature>
<evidence type="ECO:0000313" key="2">
    <source>
        <dbReference type="EMBL" id="CAD9361757.1"/>
    </source>
</evidence>
<sequence>MTKAAAVTNAGNRKAKRKEERLAKKRRRTEHSARAHHNVEGLAPPKERAVELANEVSSPSRTEAKTARPTTHCSTASAQNSTHRKEESRDKYAHLDAETAAAMRADDAEIEALEEKLGLRVGKEKDRLRKEYSKLEGFGDDFCAFLDGVDGIVERCMGTGSEGGGYPTPEDRASGEDEIGGYFDGTRLILDGTKPESE</sequence>
<feature type="region of interest" description="Disordered" evidence="1">
    <location>
        <begin position="1"/>
        <end position="90"/>
    </location>
</feature>